<protein>
    <submittedName>
        <fullName evidence="1">D-amino acid dehydrogenase</fullName>
    </submittedName>
</protein>
<gene>
    <name evidence="1" type="ORF">TSPI_01106</name>
    <name evidence="2" type="ORF">TSPI_09079</name>
</gene>
<organism evidence="1 3">
    <name type="scientific">Trichinella spiralis</name>
    <name type="common">Trichina worm</name>
    <dbReference type="NCBI Taxonomy" id="6334"/>
    <lineage>
        <taxon>Eukaryota</taxon>
        <taxon>Metazoa</taxon>
        <taxon>Ecdysozoa</taxon>
        <taxon>Nematoda</taxon>
        <taxon>Enoplea</taxon>
        <taxon>Dorylaimia</taxon>
        <taxon>Trichinellida</taxon>
        <taxon>Trichinellidae</taxon>
        <taxon>Trichinella</taxon>
    </lineage>
</organism>
<proteinExistence type="predicted"/>
<evidence type="ECO:0000313" key="1">
    <source>
        <dbReference type="EMBL" id="KAL1230941.1"/>
    </source>
</evidence>
<dbReference type="Proteomes" id="UP001558632">
    <property type="component" value="Unassembled WGS sequence"/>
</dbReference>
<evidence type="ECO:0000313" key="2">
    <source>
        <dbReference type="EMBL" id="KAL1244395.1"/>
    </source>
</evidence>
<evidence type="ECO:0000313" key="3">
    <source>
        <dbReference type="Proteomes" id="UP001558632"/>
    </source>
</evidence>
<name>A0ABR3K7W9_TRISP</name>
<sequence>MLRDRLVGGMRDEAIQRRLLAESNLTFDLAQKIAIAAETAHKNTEEIRTPSNEITSIQQVTLNERVSPSCEQRIILAEKQAERSLEDLVDHKQ</sequence>
<reference evidence="1" key="1">
    <citation type="submission" date="2024-06" db="EMBL/GenBank/DDBJ databases">
        <authorList>
            <person name="Korhonen P.K."/>
            <person name="La Rosa G."/>
            <person name="Gomez-Morales M.A."/>
            <person name="Tosini F."/>
            <person name="Sumanam S."/>
            <person name="Young N.D."/>
            <person name="Chang B.C."/>
            <person name="Gasser R.B."/>
        </authorList>
    </citation>
    <scope>NUCLEOTIDE SEQUENCE</scope>
    <source>
        <strain evidence="1">ISS534</strain>
    </source>
</reference>
<dbReference type="EMBL" id="JBEUSY010000466">
    <property type="protein sequence ID" value="KAL1230941.1"/>
    <property type="molecule type" value="Genomic_DNA"/>
</dbReference>
<comment type="caution">
    <text evidence="1">The sequence shown here is derived from an EMBL/GenBank/DDBJ whole genome shotgun (WGS) entry which is preliminary data.</text>
</comment>
<keyword evidence="3" id="KW-1185">Reference proteome</keyword>
<dbReference type="EMBL" id="JBEUSY010000135">
    <property type="protein sequence ID" value="KAL1244395.1"/>
    <property type="molecule type" value="Genomic_DNA"/>
</dbReference>
<reference evidence="1 3" key="2">
    <citation type="submission" date="2024-07" db="EMBL/GenBank/DDBJ databases">
        <title>Enhanced genomic and transcriptomic resources for Trichinella pseudospiralis and T. spiralis underpin the discovery of pronounced molecular differences between stages and species.</title>
        <authorList>
            <person name="Pasi K.K."/>
            <person name="La Rosa G."/>
            <person name="Gomez-Morales M.A."/>
            <person name="Tosini F."/>
            <person name="Sumanam S."/>
            <person name="Young N.D."/>
            <person name="Chang B.C."/>
            <person name="Robin G.B."/>
        </authorList>
    </citation>
    <scope>NUCLEOTIDE SEQUENCE [LARGE SCALE GENOMIC DNA]</scope>
    <source>
        <strain evidence="1">ISS534</strain>
    </source>
</reference>
<accession>A0ABR3K7W9</accession>